<keyword evidence="9" id="KW-0732">Signal</keyword>
<evidence type="ECO:0000256" key="1">
    <source>
        <dbReference type="ARBA" id="ARBA00004141"/>
    </source>
</evidence>
<reference evidence="11" key="1">
    <citation type="journal article" date="2023" name="G3 (Bethesda)">
        <title>Whole genome assembly and annotation of the endangered Caribbean coral Acropora cervicornis.</title>
        <authorList>
            <person name="Selwyn J.D."/>
            <person name="Vollmer S.V."/>
        </authorList>
    </citation>
    <scope>NUCLEOTIDE SEQUENCE</scope>
    <source>
        <strain evidence="11">K2</strain>
    </source>
</reference>
<feature type="transmembrane region" description="Helical" evidence="8">
    <location>
        <begin position="504"/>
        <end position="524"/>
    </location>
</feature>
<name>A0AAD9Q3R5_ACRCE</name>
<feature type="transmembrane region" description="Helical" evidence="8">
    <location>
        <begin position="636"/>
        <end position="662"/>
    </location>
</feature>
<evidence type="ECO:0000313" key="11">
    <source>
        <dbReference type="EMBL" id="KAK2553840.1"/>
    </source>
</evidence>
<dbReference type="PROSITE" id="PS50156">
    <property type="entry name" value="SSD"/>
    <property type="match status" value="1"/>
</dbReference>
<keyword evidence="3 8" id="KW-1133">Transmembrane helix</keyword>
<dbReference type="InterPro" id="IPR052081">
    <property type="entry name" value="Dispatched_Hh_regulator"/>
</dbReference>
<feature type="transmembrane region" description="Helical" evidence="8">
    <location>
        <begin position="1085"/>
        <end position="1104"/>
    </location>
</feature>
<comment type="caution">
    <text evidence="11">The sequence shown here is derived from an EMBL/GenBank/DDBJ whole genome shotgun (WGS) entry which is preliminary data.</text>
</comment>
<proteinExistence type="inferred from homology"/>
<organism evidence="11 12">
    <name type="scientific">Acropora cervicornis</name>
    <name type="common">Staghorn coral</name>
    <dbReference type="NCBI Taxonomy" id="6130"/>
    <lineage>
        <taxon>Eukaryota</taxon>
        <taxon>Metazoa</taxon>
        <taxon>Cnidaria</taxon>
        <taxon>Anthozoa</taxon>
        <taxon>Hexacorallia</taxon>
        <taxon>Scleractinia</taxon>
        <taxon>Astrocoeniina</taxon>
        <taxon>Acroporidae</taxon>
        <taxon>Acropora</taxon>
    </lineage>
</organism>
<feature type="compositionally biased region" description="Basic residues" evidence="7">
    <location>
        <begin position="33"/>
        <end position="53"/>
    </location>
</feature>
<dbReference type="Gene3D" id="1.20.1640.10">
    <property type="entry name" value="Multidrug efflux transporter AcrB transmembrane domain"/>
    <property type="match status" value="2"/>
</dbReference>
<reference evidence="11" key="2">
    <citation type="journal article" date="2023" name="Science">
        <title>Genomic signatures of disease resistance in endangered staghorn corals.</title>
        <authorList>
            <person name="Vollmer S.V."/>
            <person name="Selwyn J.D."/>
            <person name="Despard B.A."/>
            <person name="Roesel C.L."/>
        </authorList>
    </citation>
    <scope>NUCLEOTIDE SEQUENCE</scope>
    <source>
        <strain evidence="11">K2</strain>
    </source>
</reference>
<dbReference type="GO" id="GO:0016020">
    <property type="term" value="C:membrane"/>
    <property type="evidence" value="ECO:0007669"/>
    <property type="project" value="UniProtKB-SubCell"/>
</dbReference>
<dbReference type="AlphaFoldDB" id="A0AAD9Q3R5"/>
<sequence>MNSSRVFIILSILLVLIWLLVDETEAQFEGPIRKRRRRRSGKRRRCCRNRRHRNDGDKKNRVLKIKDLQPPNERGGGNASDPAVPRCMCRRNFILLFLRSLTSNAVRVCKVGDEAEIRRVFNVKDVQSFAHFSGDTNPIHIDVDIAKKTHFGRLVIHGVLLNCVISAVHGTKLPGPGCVILSQSFKYPSPLFCGEEVLAHVKVTSVRHSIVMCDVTCSTLHRSKPCSTSLHASDTEAEYAMKLHSLTLAAHFLLLLVTGALYHSGYDILPADFTQVPLNLEDDVTKLRADAWKFARQDSRVTINPKAVGIQKERTIQYDLLELMYEAEDGNVLTKDNLKSIRDAELEIFNISIYQQRLCQMKKSGFCRQPLSVIRFFDGSYRSIHQNFFDPFFENITGILTLANSINITRAILDFHLDKLAVIDSANDKRAISKYTRSLFYIGYPLKEFRNTEDRVDEQREMIQSLSKDAFAELLEKKFKEGIGNVQMYYFLRALFFNAISQQVIYDLLLAGASFTFIFLFMLFQTQSLWITGWAVFSILTCFFGANLVYRVILDCRYIGIFHVLSVFIILGIGADDVFVFVDAWKASELNSFGDLSSRMSFVYHRAARVMFTTSFTTMVAFITSVFSPLLGVSTFGIFSALLVFVNYCSVIIFLPTVIITYELYWKDYRWHCFGDLKAWQAVSSRREDNVLGELADDRQERRKDNFVEPSHIVSDFLCNKYVDMFIGHRTMRWIILGVFLVFLCTTVGFAMQLAPDEEPIDVWGPGTNWYISPRLRRTAFRPSQEDDVVEVNVIWGLKDQDRSSCHFTDFKCKGKTVFDNSFDLNPTECQEAILKFCYELRNLQDHQMEKLRIRRNAVSGEPEIQCFMEKLKQYLQTEVTRPHYSNNTRFTIPTRREDVRLLMSRNPHLFDITRVSDKYNRYFEALLGYWLTHANQSVASHDYHTYGGLLGGSMDPTDPSHIPNYQANEWNCVLQAKENGDPESLEFFSCAVKKMPLSCKNAFQATPNGHNAWHWLKVKKVLASTAVRGILLGLGSAISLLVVMTSNWIVGLLCGAIIACITVGVVGVIPLAGWKLGVLESLNLTLVVGLAVDYVVHLADGYVRSNKQSRRDKVRETLGQVGISVLSGASTTLGASVFMLAAKILFFFQFGIFMFCTIGFSIAYALILFTTILGIFGPEGNSGSLQPPCNWFNRKPVQEEHPCEDITSPVYQSPTICQSRTATSL</sequence>
<dbReference type="GO" id="GO:0022857">
    <property type="term" value="F:transmembrane transporter activity"/>
    <property type="evidence" value="ECO:0007669"/>
    <property type="project" value="TreeGrafter"/>
</dbReference>
<keyword evidence="12" id="KW-1185">Reference proteome</keyword>
<evidence type="ECO:0000256" key="4">
    <source>
        <dbReference type="ARBA" id="ARBA00023136"/>
    </source>
</evidence>
<dbReference type="Gene3D" id="3.10.129.10">
    <property type="entry name" value="Hotdog Thioesterase"/>
    <property type="match status" value="1"/>
</dbReference>
<dbReference type="Pfam" id="PF01575">
    <property type="entry name" value="MaoC_dehydratas"/>
    <property type="match status" value="1"/>
</dbReference>
<dbReference type="SUPFAM" id="SSF82866">
    <property type="entry name" value="Multidrug efflux transporter AcrB transmembrane domain"/>
    <property type="match status" value="2"/>
</dbReference>
<accession>A0AAD9Q3R5</accession>
<dbReference type="PANTHER" id="PTHR45951">
    <property type="entry name" value="PROTEIN DISPATCHED-RELATED"/>
    <property type="match status" value="1"/>
</dbReference>
<dbReference type="SUPFAM" id="SSF54637">
    <property type="entry name" value="Thioesterase/thiol ester dehydrase-isomerase"/>
    <property type="match status" value="1"/>
</dbReference>
<dbReference type="InterPro" id="IPR000731">
    <property type="entry name" value="SSD"/>
</dbReference>
<dbReference type="EMBL" id="JARQWQ010000074">
    <property type="protein sequence ID" value="KAK2553840.1"/>
    <property type="molecule type" value="Genomic_DNA"/>
</dbReference>
<dbReference type="InterPro" id="IPR053958">
    <property type="entry name" value="HMGCR/SNAP/NPC1-like_SSD"/>
</dbReference>
<feature type="region of interest" description="Disordered" evidence="7">
    <location>
        <begin position="32"/>
        <end position="81"/>
    </location>
</feature>
<evidence type="ECO:0000256" key="5">
    <source>
        <dbReference type="ARBA" id="ARBA00023180"/>
    </source>
</evidence>
<dbReference type="GO" id="GO:0018812">
    <property type="term" value="F:3-hydroxyacyl-CoA dehydratase activity"/>
    <property type="evidence" value="ECO:0007669"/>
    <property type="project" value="UniProtKB-ARBA"/>
</dbReference>
<protein>
    <submittedName>
        <fullName evidence="11">Hydroxyacyl-thioester dehydratase type 2</fullName>
    </submittedName>
</protein>
<evidence type="ECO:0000256" key="3">
    <source>
        <dbReference type="ARBA" id="ARBA00022989"/>
    </source>
</evidence>
<dbReference type="InterPro" id="IPR029069">
    <property type="entry name" value="HotDog_dom_sf"/>
</dbReference>
<feature type="transmembrane region" description="Helical" evidence="8">
    <location>
        <begin position="1153"/>
        <end position="1177"/>
    </location>
</feature>
<feature type="transmembrane region" description="Helical" evidence="8">
    <location>
        <begin position="1124"/>
        <end position="1147"/>
    </location>
</feature>
<dbReference type="Pfam" id="PF12349">
    <property type="entry name" value="Sterol-sensing"/>
    <property type="match status" value="1"/>
</dbReference>
<feature type="signal peptide" evidence="9">
    <location>
        <begin position="1"/>
        <end position="26"/>
    </location>
</feature>
<comment type="subcellular location">
    <subcellularLocation>
        <location evidence="1">Membrane</location>
        <topology evidence="1">Multi-pass membrane protein</topology>
    </subcellularLocation>
</comment>
<evidence type="ECO:0000313" key="12">
    <source>
        <dbReference type="Proteomes" id="UP001249851"/>
    </source>
</evidence>
<feature type="compositionally biased region" description="Basic and acidic residues" evidence="7">
    <location>
        <begin position="54"/>
        <end position="67"/>
    </location>
</feature>
<feature type="transmembrane region" description="Helical" evidence="8">
    <location>
        <begin position="559"/>
        <end position="582"/>
    </location>
</feature>
<dbReference type="CDD" id="cd03449">
    <property type="entry name" value="R_hydratase"/>
    <property type="match status" value="1"/>
</dbReference>
<dbReference type="PANTHER" id="PTHR45951:SF7">
    <property type="entry name" value="SSD DOMAIN-CONTAINING PROTEIN"/>
    <property type="match status" value="1"/>
</dbReference>
<gene>
    <name evidence="11" type="ORF">P5673_024829</name>
</gene>
<evidence type="ECO:0000256" key="2">
    <source>
        <dbReference type="ARBA" id="ARBA00022692"/>
    </source>
</evidence>
<feature type="transmembrane region" description="Helical" evidence="8">
    <location>
        <begin position="1051"/>
        <end position="1073"/>
    </location>
</feature>
<feature type="transmembrane region" description="Helical" evidence="8">
    <location>
        <begin position="734"/>
        <end position="752"/>
    </location>
</feature>
<comment type="similarity">
    <text evidence="6">Belongs to the dispatched family.</text>
</comment>
<evidence type="ECO:0000256" key="7">
    <source>
        <dbReference type="SAM" id="MobiDB-lite"/>
    </source>
</evidence>
<feature type="chain" id="PRO_5042132683" evidence="9">
    <location>
        <begin position="27"/>
        <end position="1226"/>
    </location>
</feature>
<dbReference type="Proteomes" id="UP001249851">
    <property type="component" value="Unassembled WGS sequence"/>
</dbReference>
<evidence type="ECO:0000256" key="8">
    <source>
        <dbReference type="SAM" id="Phobius"/>
    </source>
</evidence>
<evidence type="ECO:0000256" key="9">
    <source>
        <dbReference type="SAM" id="SignalP"/>
    </source>
</evidence>
<feature type="transmembrane region" description="Helical" evidence="8">
    <location>
        <begin position="531"/>
        <end position="553"/>
    </location>
</feature>
<feature type="transmembrane region" description="Helical" evidence="8">
    <location>
        <begin position="607"/>
        <end position="630"/>
    </location>
</feature>
<feature type="transmembrane region" description="Helical" evidence="8">
    <location>
        <begin position="1027"/>
        <end position="1044"/>
    </location>
</feature>
<evidence type="ECO:0000256" key="6">
    <source>
        <dbReference type="ARBA" id="ARBA00038046"/>
    </source>
</evidence>
<keyword evidence="5" id="KW-0325">Glycoprotein</keyword>
<evidence type="ECO:0000259" key="10">
    <source>
        <dbReference type="PROSITE" id="PS50156"/>
    </source>
</evidence>
<keyword evidence="2 8" id="KW-0812">Transmembrane</keyword>
<feature type="domain" description="SSD" evidence="10">
    <location>
        <begin position="568"/>
        <end position="661"/>
    </location>
</feature>
<dbReference type="InterPro" id="IPR002539">
    <property type="entry name" value="MaoC-like_dom"/>
</dbReference>
<keyword evidence="4 8" id="KW-0472">Membrane</keyword>